<name>A0ABT8B483_9NEIS</name>
<evidence type="ECO:0000313" key="2">
    <source>
        <dbReference type="Proteomes" id="UP001180081"/>
    </source>
</evidence>
<reference evidence="1" key="1">
    <citation type="journal article" date="2014" name="Int. J. Syst. Evol. Microbiol.">
        <title>Complete genome of a new Firmicutes species belonging to the dominant human colonic microbiota ('Ruminococcus bicirculans') reveals two chromosomes and a selective capacity to utilize plant glucans.</title>
        <authorList>
            <consortium name="NISC Comparative Sequencing Program"/>
            <person name="Wegmann U."/>
            <person name="Louis P."/>
            <person name="Goesmann A."/>
            <person name="Henrissat B."/>
            <person name="Duncan S.H."/>
            <person name="Flint H.J."/>
        </authorList>
    </citation>
    <scope>NUCLEOTIDE SEQUENCE</scope>
    <source>
        <strain evidence="1">CECT 7703</strain>
    </source>
</reference>
<evidence type="ECO:0008006" key="3">
    <source>
        <dbReference type="Google" id="ProtNLM"/>
    </source>
</evidence>
<dbReference type="EMBL" id="JAUFPU010000008">
    <property type="protein sequence ID" value="MDN3577073.1"/>
    <property type="molecule type" value="Genomic_DNA"/>
</dbReference>
<organism evidence="1 2">
    <name type="scientific">Chitinimonas viridis</name>
    <dbReference type="NCBI Taxonomy" id="664880"/>
    <lineage>
        <taxon>Bacteria</taxon>
        <taxon>Pseudomonadati</taxon>
        <taxon>Pseudomonadota</taxon>
        <taxon>Betaproteobacteria</taxon>
        <taxon>Neisseriales</taxon>
        <taxon>Chitinibacteraceae</taxon>
        <taxon>Chitinimonas</taxon>
    </lineage>
</organism>
<proteinExistence type="predicted"/>
<dbReference type="RefSeq" id="WP_290332549.1">
    <property type="nucleotide sequence ID" value="NZ_JAUFPU010000008.1"/>
</dbReference>
<protein>
    <recommendedName>
        <fullName evidence="3">PD-(D/E)XK nuclease family protein</fullName>
    </recommendedName>
</protein>
<sequence length="354" mass="40523">MTLDYFFHLRSRLPFPVMQEYCSRLELPTAQGWDKLEDKFTDLHRHDPERIDELLAQIFREALPVGERAVQLYALTVEDISRFRPLLEAIHTQQDSIYMDSYPAPLEQDQLATVPDGLVLCEVSRVDDVVSLVFCTRRIQEDREPRTRDEIGNAAVQQFGWQDYDEFVFIRRRYIQCYEVVRFDLTNRIVEVRVEEKTGVDTSGSMNQVRVALDHLLMVPNNPSSLPLPVNFFPAIRSMYNAESEGIVVELGFTTETGSAKHEKMRRQGSDLRDEPFHVGGSAAIQGALTPFRIAIRWSAEHGVPGEVILPGSIRQLGNPMPRLDYLILKNAHSEAVTRACIDRVVRHLSDDRA</sequence>
<gene>
    <name evidence="1" type="ORF">QWZ03_09880</name>
</gene>
<evidence type="ECO:0000313" key="1">
    <source>
        <dbReference type="EMBL" id="MDN3577073.1"/>
    </source>
</evidence>
<keyword evidence="2" id="KW-1185">Reference proteome</keyword>
<dbReference type="Proteomes" id="UP001180081">
    <property type="component" value="Unassembled WGS sequence"/>
</dbReference>
<comment type="caution">
    <text evidence="1">The sequence shown here is derived from an EMBL/GenBank/DDBJ whole genome shotgun (WGS) entry which is preliminary data.</text>
</comment>
<accession>A0ABT8B483</accession>
<reference evidence="1" key="2">
    <citation type="submission" date="2023-06" db="EMBL/GenBank/DDBJ databases">
        <authorList>
            <person name="Lucena T."/>
            <person name="Sun Q."/>
        </authorList>
    </citation>
    <scope>NUCLEOTIDE SEQUENCE</scope>
    <source>
        <strain evidence="1">CECT 7703</strain>
    </source>
</reference>